<organism evidence="1 2">
    <name type="scientific">Maudiozyma humilis</name>
    <name type="common">Sour dough yeast</name>
    <name type="synonym">Kazachstania humilis</name>
    <dbReference type="NCBI Taxonomy" id="51915"/>
    <lineage>
        <taxon>Eukaryota</taxon>
        <taxon>Fungi</taxon>
        <taxon>Dikarya</taxon>
        <taxon>Ascomycota</taxon>
        <taxon>Saccharomycotina</taxon>
        <taxon>Saccharomycetes</taxon>
        <taxon>Saccharomycetales</taxon>
        <taxon>Saccharomycetaceae</taxon>
        <taxon>Maudiozyma</taxon>
    </lineage>
</organism>
<evidence type="ECO:0000313" key="2">
    <source>
        <dbReference type="Proteomes" id="UP001377567"/>
    </source>
</evidence>
<reference evidence="1 2" key="1">
    <citation type="journal article" date="2023" name="Elife">
        <title>Identification of key yeast species and microbe-microbe interactions impacting larval growth of Drosophila in the wild.</title>
        <authorList>
            <person name="Mure A."/>
            <person name="Sugiura Y."/>
            <person name="Maeda R."/>
            <person name="Honda K."/>
            <person name="Sakurai N."/>
            <person name="Takahashi Y."/>
            <person name="Watada M."/>
            <person name="Katoh T."/>
            <person name="Gotoh A."/>
            <person name="Gotoh Y."/>
            <person name="Taniguchi I."/>
            <person name="Nakamura K."/>
            <person name="Hayashi T."/>
            <person name="Katayama T."/>
            <person name="Uemura T."/>
            <person name="Hattori Y."/>
        </authorList>
    </citation>
    <scope>NUCLEOTIDE SEQUENCE [LARGE SCALE GENOMIC DNA]</scope>
    <source>
        <strain evidence="1 2">KH-74</strain>
    </source>
</reference>
<proteinExistence type="predicted"/>
<name>A0AAV5RZH9_MAUHU</name>
<dbReference type="AlphaFoldDB" id="A0AAV5RZH9"/>
<accession>A0AAV5RZH9</accession>
<protein>
    <submittedName>
        <fullName evidence="1">Uncharacterized protein</fullName>
    </submittedName>
</protein>
<gene>
    <name evidence="1" type="ORF">DAKH74_034840</name>
</gene>
<dbReference type="EMBL" id="BTGD01000010">
    <property type="protein sequence ID" value="GMM56868.1"/>
    <property type="molecule type" value="Genomic_DNA"/>
</dbReference>
<evidence type="ECO:0000313" key="1">
    <source>
        <dbReference type="EMBL" id="GMM56868.1"/>
    </source>
</evidence>
<keyword evidence="2" id="KW-1185">Reference proteome</keyword>
<dbReference type="Proteomes" id="UP001377567">
    <property type="component" value="Unassembled WGS sequence"/>
</dbReference>
<comment type="caution">
    <text evidence="1">The sequence shown here is derived from an EMBL/GenBank/DDBJ whole genome shotgun (WGS) entry which is preliminary data.</text>
</comment>
<sequence>MSFNEQFHSCKRLTGVIWPQAMKERSKQHKMYDDTEELVRYSTYIGSNEDEGYYSDEIYDTIDRPITFITSIMHYIERKGHCDLLWALL</sequence>